<keyword evidence="2 7" id="KW-0132">Cell division</keyword>
<keyword evidence="4 7" id="KW-1133">Transmembrane helix</keyword>
<keyword evidence="3 7" id="KW-0812">Transmembrane</keyword>
<keyword evidence="7" id="KW-0175">Coiled coil</keyword>
<dbReference type="GO" id="GO:0005886">
    <property type="term" value="C:plasma membrane"/>
    <property type="evidence" value="ECO:0007669"/>
    <property type="project" value="UniProtKB-SubCell"/>
</dbReference>
<evidence type="ECO:0000256" key="9">
    <source>
        <dbReference type="SAM" id="Phobius"/>
    </source>
</evidence>
<dbReference type="RefSeq" id="WP_121973588.1">
    <property type="nucleotide sequence ID" value="NZ_OOGT01000041.1"/>
</dbReference>
<evidence type="ECO:0000256" key="3">
    <source>
        <dbReference type="ARBA" id="ARBA00022692"/>
    </source>
</evidence>
<name>A0A2U3MXC4_9GAMM</name>
<feature type="topological domain" description="Cytoplasmic" evidence="7">
    <location>
        <begin position="1"/>
        <end position="12"/>
    </location>
</feature>
<dbReference type="InterPro" id="IPR023081">
    <property type="entry name" value="Cell_div_FtsB"/>
</dbReference>
<evidence type="ECO:0000256" key="5">
    <source>
        <dbReference type="ARBA" id="ARBA00023136"/>
    </source>
</evidence>
<evidence type="ECO:0000256" key="2">
    <source>
        <dbReference type="ARBA" id="ARBA00022618"/>
    </source>
</evidence>
<feature type="transmembrane region" description="Helical" evidence="9">
    <location>
        <begin position="12"/>
        <end position="30"/>
    </location>
</feature>
<keyword evidence="11" id="KW-1185">Reference proteome</keyword>
<evidence type="ECO:0000313" key="10">
    <source>
        <dbReference type="EMBL" id="SPL70087.1"/>
    </source>
</evidence>
<reference evidence="11" key="1">
    <citation type="submission" date="2018-03" db="EMBL/GenBank/DDBJ databases">
        <authorList>
            <person name="Blom J."/>
        </authorList>
    </citation>
    <scope>NUCLEOTIDE SEQUENCE [LARGE SCALE GENOMIC DNA]</scope>
    <source>
        <strain evidence="11">KPC-SM-21</strain>
    </source>
</reference>
<comment type="subunit">
    <text evidence="7">Part of a complex composed of FtsB, FtsL and FtsQ.</text>
</comment>
<dbReference type="AlphaFoldDB" id="A0A2U3MXC4"/>
<evidence type="ECO:0000256" key="8">
    <source>
        <dbReference type="SAM" id="MobiDB-lite"/>
    </source>
</evidence>
<feature type="compositionally biased region" description="Acidic residues" evidence="8">
    <location>
        <begin position="117"/>
        <end position="129"/>
    </location>
</feature>
<dbReference type="GO" id="GO:0030428">
    <property type="term" value="C:cell septum"/>
    <property type="evidence" value="ECO:0007669"/>
    <property type="project" value="TreeGrafter"/>
</dbReference>
<dbReference type="OrthoDB" id="7061211at2"/>
<proteinExistence type="inferred from homology"/>
<keyword evidence="1 7" id="KW-1003">Cell membrane</keyword>
<feature type="region of interest" description="Disordered" evidence="8">
    <location>
        <begin position="110"/>
        <end position="129"/>
    </location>
</feature>
<dbReference type="GO" id="GO:0032153">
    <property type="term" value="C:cell division site"/>
    <property type="evidence" value="ECO:0007669"/>
    <property type="project" value="UniProtKB-UniRule"/>
</dbReference>
<feature type="topological domain" description="Periplasmic" evidence="7">
    <location>
        <begin position="31"/>
        <end position="129"/>
    </location>
</feature>
<evidence type="ECO:0000256" key="7">
    <source>
        <dbReference type="HAMAP-Rule" id="MF_00599"/>
    </source>
</evidence>
<dbReference type="Proteomes" id="UP000245974">
    <property type="component" value="Unassembled WGS sequence"/>
</dbReference>
<keyword evidence="7" id="KW-0997">Cell inner membrane</keyword>
<protein>
    <recommendedName>
        <fullName evidence="7">Cell division protein FtsB</fullName>
    </recommendedName>
</protein>
<evidence type="ECO:0000313" key="11">
    <source>
        <dbReference type="Proteomes" id="UP000245974"/>
    </source>
</evidence>
<comment type="subcellular location">
    <subcellularLocation>
        <location evidence="7">Cell inner membrane</location>
        <topology evidence="7">Single-pass type II membrane protein</topology>
    </subcellularLocation>
    <text evidence="7">Localizes to the division septum.</text>
</comment>
<evidence type="ECO:0000256" key="6">
    <source>
        <dbReference type="ARBA" id="ARBA00023306"/>
    </source>
</evidence>
<evidence type="ECO:0000256" key="4">
    <source>
        <dbReference type="ARBA" id="ARBA00022989"/>
    </source>
</evidence>
<dbReference type="Pfam" id="PF04977">
    <property type="entry name" value="DivIC"/>
    <property type="match status" value="1"/>
</dbReference>
<dbReference type="PANTHER" id="PTHR37485">
    <property type="entry name" value="CELL DIVISION PROTEIN FTSB"/>
    <property type="match status" value="1"/>
</dbReference>
<gene>
    <name evidence="7 10" type="primary">ftsB</name>
    <name evidence="10" type="ORF">KPC_1265</name>
</gene>
<sequence length="129" mass="14610">MLEVFKTTSSKVILVLAIIAIAMLQYNFWFGEGGYFPHQALLQQIQQEAEVNNELKERNRILAAEVYDLKNGTEAIEEHARLDLGLIKPHETFVQMSTVSTNYKPIYLDPSLKQDTGNEDEGALTEDAH</sequence>
<accession>A0A2U3MXC4</accession>
<comment type="function">
    <text evidence="7">Essential cell division protein. May link together the upstream cell division proteins, which are predominantly cytoplasmic, with the downstream cell division proteins, which are predominantly periplasmic.</text>
</comment>
<dbReference type="NCBIfam" id="NF002058">
    <property type="entry name" value="PRK00888.1"/>
    <property type="match status" value="1"/>
</dbReference>
<dbReference type="PANTHER" id="PTHR37485:SF1">
    <property type="entry name" value="CELL DIVISION PROTEIN FTSB"/>
    <property type="match status" value="1"/>
</dbReference>
<dbReference type="InterPro" id="IPR007060">
    <property type="entry name" value="FtsL/DivIC"/>
</dbReference>
<keyword evidence="5 7" id="KW-0472">Membrane</keyword>
<dbReference type="EMBL" id="OOGT01000041">
    <property type="protein sequence ID" value="SPL70087.1"/>
    <property type="molecule type" value="Genomic_DNA"/>
</dbReference>
<keyword evidence="6 7" id="KW-0131">Cell cycle</keyword>
<organism evidence="10 11">
    <name type="scientific">Acinetobacter stercoris</name>
    <dbReference type="NCBI Taxonomy" id="2126983"/>
    <lineage>
        <taxon>Bacteria</taxon>
        <taxon>Pseudomonadati</taxon>
        <taxon>Pseudomonadota</taxon>
        <taxon>Gammaproteobacteria</taxon>
        <taxon>Moraxellales</taxon>
        <taxon>Moraxellaceae</taxon>
        <taxon>Acinetobacter</taxon>
    </lineage>
</organism>
<comment type="similarity">
    <text evidence="7">Belongs to the FtsB family.</text>
</comment>
<evidence type="ECO:0000256" key="1">
    <source>
        <dbReference type="ARBA" id="ARBA00022475"/>
    </source>
</evidence>
<dbReference type="GO" id="GO:0043093">
    <property type="term" value="P:FtsZ-dependent cytokinesis"/>
    <property type="evidence" value="ECO:0007669"/>
    <property type="project" value="UniProtKB-UniRule"/>
</dbReference>
<dbReference type="HAMAP" id="MF_00599">
    <property type="entry name" value="FtsB"/>
    <property type="match status" value="1"/>
</dbReference>
<dbReference type="FunCoup" id="A0A2U3MXC4">
    <property type="interactions" value="45"/>
</dbReference>
<dbReference type="InParanoid" id="A0A2U3MXC4"/>
<feature type="coiled-coil region" evidence="7">
    <location>
        <begin position="38"/>
        <end position="65"/>
    </location>
</feature>